<name>A0ABD3RVX4_9STRA</name>
<keyword evidence="4" id="KW-1185">Reference proteome</keyword>
<dbReference type="InterPro" id="IPR014719">
    <property type="entry name" value="Ribosomal_bL12_C/ClpS-like"/>
</dbReference>
<dbReference type="PANTHER" id="PTHR33473">
    <property type="entry name" value="ATP-DEPENDENT CLP PROTEASE ADAPTER PROTEIN CLPS1, CHLOROPLASTIC"/>
    <property type="match status" value="1"/>
</dbReference>
<sequence>MASFLKKLVLVAAVARLAVASAFVFSGGSRSTAYRPTAPLLVLPPPPSSMSSMVPPLASTSTSTARIDMSTAAPSAPVKEREKRADVDVVVVNEDENGDRGWLVRLYNDPMNKREFVARCLNDICGLGDGAAYDVMMKAHQTGIAVIGNYHRELAELYKARLSGEGLLIDMVPADDD</sequence>
<dbReference type="SUPFAM" id="SSF54736">
    <property type="entry name" value="ClpS-like"/>
    <property type="match status" value="1"/>
</dbReference>
<evidence type="ECO:0000259" key="2">
    <source>
        <dbReference type="Pfam" id="PF02617"/>
    </source>
</evidence>
<proteinExistence type="predicted"/>
<feature type="chain" id="PRO_5044742358" description="Adaptor protein ClpS core domain-containing protein" evidence="1">
    <location>
        <begin position="21"/>
        <end position="177"/>
    </location>
</feature>
<evidence type="ECO:0000256" key="1">
    <source>
        <dbReference type="SAM" id="SignalP"/>
    </source>
</evidence>
<protein>
    <recommendedName>
        <fullName evidence="2">Adaptor protein ClpS core domain-containing protein</fullName>
    </recommendedName>
</protein>
<evidence type="ECO:0000313" key="3">
    <source>
        <dbReference type="EMBL" id="KAL3816357.1"/>
    </source>
</evidence>
<organism evidence="3 4">
    <name type="scientific">Cyclostephanos tholiformis</name>
    <dbReference type="NCBI Taxonomy" id="382380"/>
    <lineage>
        <taxon>Eukaryota</taxon>
        <taxon>Sar</taxon>
        <taxon>Stramenopiles</taxon>
        <taxon>Ochrophyta</taxon>
        <taxon>Bacillariophyta</taxon>
        <taxon>Coscinodiscophyceae</taxon>
        <taxon>Thalassiosirophycidae</taxon>
        <taxon>Stephanodiscales</taxon>
        <taxon>Stephanodiscaceae</taxon>
        <taxon>Cyclostephanos</taxon>
    </lineage>
</organism>
<gene>
    <name evidence="3" type="ORF">ACHAXA_000435</name>
</gene>
<dbReference type="AlphaFoldDB" id="A0ABD3RVX4"/>
<dbReference type="Proteomes" id="UP001530377">
    <property type="component" value="Unassembled WGS sequence"/>
</dbReference>
<dbReference type="EMBL" id="JALLPB020000152">
    <property type="protein sequence ID" value="KAL3816357.1"/>
    <property type="molecule type" value="Genomic_DNA"/>
</dbReference>
<dbReference type="Gene3D" id="3.30.1390.10">
    <property type="match status" value="1"/>
</dbReference>
<accession>A0ABD3RVX4</accession>
<dbReference type="PANTHER" id="PTHR33473:SF17">
    <property type="entry name" value="ATP-DEPENDENT CLP PROTEASE ADAPTER PROTEIN CLPS1, CHLOROPLASTIC"/>
    <property type="match status" value="1"/>
</dbReference>
<dbReference type="InterPro" id="IPR003769">
    <property type="entry name" value="ClpS_core"/>
</dbReference>
<reference evidence="3 4" key="1">
    <citation type="submission" date="2024-10" db="EMBL/GenBank/DDBJ databases">
        <title>Updated reference genomes for cyclostephanoid diatoms.</title>
        <authorList>
            <person name="Roberts W.R."/>
            <person name="Alverson A.J."/>
        </authorList>
    </citation>
    <scope>NUCLEOTIDE SEQUENCE [LARGE SCALE GENOMIC DNA]</scope>
    <source>
        <strain evidence="3 4">AJA228-03</strain>
    </source>
</reference>
<feature type="signal peptide" evidence="1">
    <location>
        <begin position="1"/>
        <end position="20"/>
    </location>
</feature>
<evidence type="ECO:0000313" key="4">
    <source>
        <dbReference type="Proteomes" id="UP001530377"/>
    </source>
</evidence>
<feature type="domain" description="Adaptor protein ClpS core" evidence="2">
    <location>
        <begin position="100"/>
        <end position="162"/>
    </location>
</feature>
<comment type="caution">
    <text evidence="3">The sequence shown here is derived from an EMBL/GenBank/DDBJ whole genome shotgun (WGS) entry which is preliminary data.</text>
</comment>
<dbReference type="InterPro" id="IPR022935">
    <property type="entry name" value="ClpS"/>
</dbReference>
<keyword evidence="1" id="KW-0732">Signal</keyword>
<dbReference type="Pfam" id="PF02617">
    <property type="entry name" value="ClpS"/>
    <property type="match status" value="1"/>
</dbReference>